<dbReference type="RefSeq" id="WP_233722677.1">
    <property type="nucleotide sequence ID" value="NZ_JAJVCN010000001.1"/>
</dbReference>
<evidence type="ECO:0000256" key="1">
    <source>
        <dbReference type="ARBA" id="ARBA00004651"/>
    </source>
</evidence>
<name>A0ABS8Z4M3_9PSEU</name>
<dbReference type="InterPro" id="IPR052157">
    <property type="entry name" value="BCAA_transport_permease"/>
</dbReference>
<reference evidence="10 11" key="1">
    <citation type="submission" date="2021-12" db="EMBL/GenBank/DDBJ databases">
        <title>Genome sequence of Kibdelosporangium philippinense ATCC 49844.</title>
        <authorList>
            <person name="Fedorov E.A."/>
            <person name="Omeragic M."/>
            <person name="Shalygina K.F."/>
            <person name="Maclea K.S."/>
        </authorList>
    </citation>
    <scope>NUCLEOTIDE SEQUENCE [LARGE SCALE GENOMIC DNA]</scope>
    <source>
        <strain evidence="10 11">ATCC 49844</strain>
    </source>
</reference>
<keyword evidence="5" id="KW-0029">Amino-acid transport</keyword>
<accession>A0ABS8Z4M3</accession>
<sequence length="137" mass="13802">MDVLNAGGDRHRDVCQCDGPGCGTADGYLAEQMGLLVFSIAAALAAAAGSVLAPLRLPDATIGVALGLKGFTAAVIGGLASRAGAAAGGVVIGLVEAYATGYLSSEYRDTLTYGLLLVVLLIRSGGLLHWRAEVSRV</sequence>
<evidence type="ECO:0000256" key="6">
    <source>
        <dbReference type="ARBA" id="ARBA00022989"/>
    </source>
</evidence>
<organism evidence="10 11">
    <name type="scientific">Kibdelosporangium philippinense</name>
    <dbReference type="NCBI Taxonomy" id="211113"/>
    <lineage>
        <taxon>Bacteria</taxon>
        <taxon>Bacillati</taxon>
        <taxon>Actinomycetota</taxon>
        <taxon>Actinomycetes</taxon>
        <taxon>Pseudonocardiales</taxon>
        <taxon>Pseudonocardiaceae</taxon>
        <taxon>Kibdelosporangium</taxon>
    </lineage>
</organism>
<comment type="caution">
    <text evidence="10">The sequence shown here is derived from an EMBL/GenBank/DDBJ whole genome shotgun (WGS) entry which is preliminary data.</text>
</comment>
<feature type="transmembrane region" description="Helical" evidence="9">
    <location>
        <begin position="85"/>
        <end position="103"/>
    </location>
</feature>
<feature type="transmembrane region" description="Helical" evidence="9">
    <location>
        <begin position="110"/>
        <end position="130"/>
    </location>
</feature>
<keyword evidence="4 9" id="KW-0812">Transmembrane</keyword>
<evidence type="ECO:0000256" key="5">
    <source>
        <dbReference type="ARBA" id="ARBA00022970"/>
    </source>
</evidence>
<keyword evidence="11" id="KW-1185">Reference proteome</keyword>
<evidence type="ECO:0000256" key="3">
    <source>
        <dbReference type="ARBA" id="ARBA00022475"/>
    </source>
</evidence>
<dbReference type="InterPro" id="IPR001851">
    <property type="entry name" value="ABC_transp_permease"/>
</dbReference>
<keyword evidence="3" id="KW-1003">Cell membrane</keyword>
<dbReference type="Pfam" id="PF02653">
    <property type="entry name" value="BPD_transp_2"/>
    <property type="match status" value="1"/>
</dbReference>
<protein>
    <recommendedName>
        <fullName evidence="12">Branched-chain amino acid transport system / permease component</fullName>
    </recommendedName>
</protein>
<evidence type="ECO:0000256" key="8">
    <source>
        <dbReference type="ARBA" id="ARBA00037998"/>
    </source>
</evidence>
<gene>
    <name evidence="10" type="ORF">LWC34_01985</name>
</gene>
<proteinExistence type="inferred from homology"/>
<keyword evidence="2" id="KW-0813">Transport</keyword>
<dbReference type="PANTHER" id="PTHR11795">
    <property type="entry name" value="BRANCHED-CHAIN AMINO ACID TRANSPORT SYSTEM PERMEASE PROTEIN LIVH"/>
    <property type="match status" value="1"/>
</dbReference>
<dbReference type="PANTHER" id="PTHR11795:SF450">
    <property type="entry name" value="ABC TRANSPORTER PERMEASE PROTEIN"/>
    <property type="match status" value="1"/>
</dbReference>
<dbReference type="EMBL" id="JAJVCN010000001">
    <property type="protein sequence ID" value="MCE7001616.1"/>
    <property type="molecule type" value="Genomic_DNA"/>
</dbReference>
<keyword evidence="6 9" id="KW-1133">Transmembrane helix</keyword>
<evidence type="ECO:0000256" key="7">
    <source>
        <dbReference type="ARBA" id="ARBA00023136"/>
    </source>
</evidence>
<keyword evidence="7 9" id="KW-0472">Membrane</keyword>
<evidence type="ECO:0000256" key="9">
    <source>
        <dbReference type="SAM" id="Phobius"/>
    </source>
</evidence>
<evidence type="ECO:0008006" key="12">
    <source>
        <dbReference type="Google" id="ProtNLM"/>
    </source>
</evidence>
<comment type="similarity">
    <text evidence="8">Belongs to the binding-protein-dependent transport system permease family. LivHM subfamily.</text>
</comment>
<evidence type="ECO:0000256" key="4">
    <source>
        <dbReference type="ARBA" id="ARBA00022692"/>
    </source>
</evidence>
<dbReference type="Proteomes" id="UP001521150">
    <property type="component" value="Unassembled WGS sequence"/>
</dbReference>
<evidence type="ECO:0000256" key="2">
    <source>
        <dbReference type="ARBA" id="ARBA00022448"/>
    </source>
</evidence>
<evidence type="ECO:0000313" key="11">
    <source>
        <dbReference type="Proteomes" id="UP001521150"/>
    </source>
</evidence>
<evidence type="ECO:0000313" key="10">
    <source>
        <dbReference type="EMBL" id="MCE7001616.1"/>
    </source>
</evidence>
<feature type="transmembrane region" description="Helical" evidence="9">
    <location>
        <begin position="33"/>
        <end position="53"/>
    </location>
</feature>
<comment type="subcellular location">
    <subcellularLocation>
        <location evidence="1">Cell membrane</location>
        <topology evidence="1">Multi-pass membrane protein</topology>
    </subcellularLocation>
</comment>